<protein>
    <submittedName>
        <fullName evidence="1">Uncharacterized protein</fullName>
    </submittedName>
</protein>
<dbReference type="EMBL" id="BMAW01121457">
    <property type="protein sequence ID" value="GFT94020.1"/>
    <property type="molecule type" value="Genomic_DNA"/>
</dbReference>
<comment type="caution">
    <text evidence="1">The sequence shown here is derived from an EMBL/GenBank/DDBJ whole genome shotgun (WGS) entry which is preliminary data.</text>
</comment>
<accession>A0A8X6Q3B1</accession>
<evidence type="ECO:0000313" key="2">
    <source>
        <dbReference type="Proteomes" id="UP000887013"/>
    </source>
</evidence>
<sequence>MITESKSRRKNTFHTSYATINFNRVPNCKTSPNNMKNITSTFRLASADSSEANAENEVKVQPIVIISPSAMSECEILEKGKTADVKEIECFFFNLANAIHLNDVDKVKLATME</sequence>
<gene>
    <name evidence="1" type="ORF">NPIL_132531</name>
</gene>
<reference evidence="1" key="1">
    <citation type="submission" date="2020-08" db="EMBL/GenBank/DDBJ databases">
        <title>Multicomponent nature underlies the extraordinary mechanical properties of spider dragline silk.</title>
        <authorList>
            <person name="Kono N."/>
            <person name="Nakamura H."/>
            <person name="Mori M."/>
            <person name="Yoshida Y."/>
            <person name="Ohtoshi R."/>
            <person name="Malay A.D."/>
            <person name="Moran D.A.P."/>
            <person name="Tomita M."/>
            <person name="Numata K."/>
            <person name="Arakawa K."/>
        </authorList>
    </citation>
    <scope>NUCLEOTIDE SEQUENCE</scope>
</reference>
<organism evidence="1 2">
    <name type="scientific">Nephila pilipes</name>
    <name type="common">Giant wood spider</name>
    <name type="synonym">Nephila maculata</name>
    <dbReference type="NCBI Taxonomy" id="299642"/>
    <lineage>
        <taxon>Eukaryota</taxon>
        <taxon>Metazoa</taxon>
        <taxon>Ecdysozoa</taxon>
        <taxon>Arthropoda</taxon>
        <taxon>Chelicerata</taxon>
        <taxon>Arachnida</taxon>
        <taxon>Araneae</taxon>
        <taxon>Araneomorphae</taxon>
        <taxon>Entelegynae</taxon>
        <taxon>Araneoidea</taxon>
        <taxon>Nephilidae</taxon>
        <taxon>Nephila</taxon>
    </lineage>
</organism>
<keyword evidence="2" id="KW-1185">Reference proteome</keyword>
<proteinExistence type="predicted"/>
<dbReference type="Proteomes" id="UP000887013">
    <property type="component" value="Unassembled WGS sequence"/>
</dbReference>
<evidence type="ECO:0000313" key="1">
    <source>
        <dbReference type="EMBL" id="GFT94020.1"/>
    </source>
</evidence>
<dbReference type="AlphaFoldDB" id="A0A8X6Q3B1"/>
<name>A0A8X6Q3B1_NEPPI</name>